<keyword evidence="1" id="KW-1003">Cell membrane</keyword>
<dbReference type="AlphaFoldDB" id="A0A645EUE5"/>
<dbReference type="InterPro" id="IPR009993">
    <property type="entry name" value="WecF"/>
</dbReference>
<organism evidence="6">
    <name type="scientific">bioreactor metagenome</name>
    <dbReference type="NCBI Taxonomy" id="1076179"/>
    <lineage>
        <taxon>unclassified sequences</taxon>
        <taxon>metagenomes</taxon>
        <taxon>ecological metagenomes</taxon>
    </lineage>
</organism>
<evidence type="ECO:0008006" key="7">
    <source>
        <dbReference type="Google" id="ProtNLM"/>
    </source>
</evidence>
<reference evidence="6" key="1">
    <citation type="submission" date="2019-08" db="EMBL/GenBank/DDBJ databases">
        <authorList>
            <person name="Kucharzyk K."/>
            <person name="Murdoch R.W."/>
            <person name="Higgins S."/>
            <person name="Loffler F."/>
        </authorList>
    </citation>
    <scope>NUCLEOTIDE SEQUENCE</scope>
</reference>
<protein>
    <recommendedName>
        <fullName evidence="7">4-alpha-L-fucosyltransferase</fullName>
    </recommendedName>
</protein>
<evidence type="ECO:0000256" key="1">
    <source>
        <dbReference type="ARBA" id="ARBA00022475"/>
    </source>
</evidence>
<keyword evidence="3" id="KW-0328">Glycosyltransferase</keyword>
<name>A0A645EUE5_9ZZZZ</name>
<evidence type="ECO:0000256" key="2">
    <source>
        <dbReference type="ARBA" id="ARBA00022519"/>
    </source>
</evidence>
<accession>A0A645EUE5</accession>
<proteinExistence type="predicted"/>
<gene>
    <name evidence="6" type="ORF">SDC9_151350</name>
</gene>
<dbReference type="Pfam" id="PF07429">
    <property type="entry name" value="Glyco_transf_56"/>
    <property type="match status" value="1"/>
</dbReference>
<dbReference type="GO" id="GO:0008417">
    <property type="term" value="F:fucosyltransferase activity"/>
    <property type="evidence" value="ECO:0007669"/>
    <property type="project" value="InterPro"/>
</dbReference>
<dbReference type="EMBL" id="VSSQ01050047">
    <property type="protein sequence ID" value="MPN04114.1"/>
    <property type="molecule type" value="Genomic_DNA"/>
</dbReference>
<evidence type="ECO:0000256" key="3">
    <source>
        <dbReference type="ARBA" id="ARBA00022676"/>
    </source>
</evidence>
<evidence type="ECO:0000256" key="5">
    <source>
        <dbReference type="ARBA" id="ARBA00023136"/>
    </source>
</evidence>
<evidence type="ECO:0000256" key="4">
    <source>
        <dbReference type="ARBA" id="ARBA00022679"/>
    </source>
</evidence>
<dbReference type="GO" id="GO:0009246">
    <property type="term" value="P:enterobacterial common antigen biosynthetic process"/>
    <property type="evidence" value="ECO:0007669"/>
    <property type="project" value="InterPro"/>
</dbReference>
<comment type="caution">
    <text evidence="6">The sequence shown here is derived from an EMBL/GenBank/DDBJ whole genome shotgun (WGS) entry which is preliminary data.</text>
</comment>
<keyword evidence="5" id="KW-0472">Membrane</keyword>
<keyword evidence="2" id="KW-0997">Cell inner membrane</keyword>
<keyword evidence="4" id="KW-0808">Transferase</keyword>
<evidence type="ECO:0000313" key="6">
    <source>
        <dbReference type="EMBL" id="MPN04114.1"/>
    </source>
</evidence>
<sequence>MIWGADLYSFPGLSRNILPISMKYLKRNSTFIKNFTRFIYDNYPNTYNIIYLVTHFKKSPKYRTLSYCKKFASVSTIISPEIDLVKKWINPNVVDVPFRYSTIEKLVGGDLNSLCNGDNFLLGNSATIENNHLDTFSIISKSDISKALIFCPLSYGGPGFKNYARDITLAGKNNFGDRFIPLTEFLSNDEYVEIIEKCGNVIMNHLRQQALGNIIASMWKGARVYFNELSPVYEYYKSLGLTVYTLSDIPYFRNLPDYESLAKANRGILYAMYSEQIVKKEAVELVDFLLK</sequence>